<feature type="region of interest" description="Disordered" evidence="1">
    <location>
        <begin position="94"/>
        <end position="150"/>
    </location>
</feature>
<feature type="compositionally biased region" description="Gly residues" evidence="1">
    <location>
        <begin position="100"/>
        <end position="150"/>
    </location>
</feature>
<keyword evidence="2" id="KW-0732">Signal</keyword>
<protein>
    <recommendedName>
        <fullName evidence="5">Secreted protein</fullName>
    </recommendedName>
</protein>
<dbReference type="EMBL" id="CP012670">
    <property type="protein sequence ID" value="AUX26809.1"/>
    <property type="molecule type" value="Genomic_DNA"/>
</dbReference>
<feature type="signal peptide" evidence="2">
    <location>
        <begin position="1"/>
        <end position="28"/>
    </location>
</feature>
<accession>A0A4P2QB44</accession>
<dbReference type="Proteomes" id="UP000295781">
    <property type="component" value="Chromosome"/>
</dbReference>
<dbReference type="OrthoDB" id="5525605at2"/>
<evidence type="ECO:0000313" key="3">
    <source>
        <dbReference type="EMBL" id="AUX26809.1"/>
    </source>
</evidence>
<sequence length="150" mass="14265">MRTLPPRMASLLLVVLAPLALLGAACSAEDGTTPTCTDNLDPEQGIVKMSDGCHQFPYCIVNGRQSAPEECCKNDEGLVNPECVKGYMPLGSASSTTSGAGAGGNGGSDDAGGSGGNGGSDDAGGAGGNGGSVDADGSGGAGGDGQNGGA</sequence>
<evidence type="ECO:0000313" key="4">
    <source>
        <dbReference type="Proteomes" id="UP000295781"/>
    </source>
</evidence>
<dbReference type="AlphaFoldDB" id="A0A4P2QB44"/>
<feature type="chain" id="PRO_5020884564" description="Secreted protein" evidence="2">
    <location>
        <begin position="29"/>
        <end position="150"/>
    </location>
</feature>
<gene>
    <name evidence="3" type="ORF">SOCEGT47_073790</name>
</gene>
<evidence type="ECO:0000256" key="2">
    <source>
        <dbReference type="SAM" id="SignalP"/>
    </source>
</evidence>
<dbReference type="PROSITE" id="PS51257">
    <property type="entry name" value="PROKAR_LIPOPROTEIN"/>
    <property type="match status" value="1"/>
</dbReference>
<name>A0A4P2QB44_SORCE</name>
<evidence type="ECO:0008006" key="5">
    <source>
        <dbReference type="Google" id="ProtNLM"/>
    </source>
</evidence>
<evidence type="ECO:0000256" key="1">
    <source>
        <dbReference type="SAM" id="MobiDB-lite"/>
    </source>
</evidence>
<dbReference type="RefSeq" id="WP_129354652.1">
    <property type="nucleotide sequence ID" value="NZ_CP012670.1"/>
</dbReference>
<reference evidence="3 4" key="1">
    <citation type="submission" date="2015-09" db="EMBL/GenBank/DDBJ databases">
        <title>Sorangium comparison.</title>
        <authorList>
            <person name="Zaburannyi N."/>
            <person name="Bunk B."/>
            <person name="Overmann J."/>
            <person name="Mueller R."/>
        </authorList>
    </citation>
    <scope>NUCLEOTIDE SEQUENCE [LARGE SCALE GENOMIC DNA]</scope>
    <source>
        <strain evidence="3 4">So ceGT47</strain>
    </source>
</reference>
<organism evidence="3 4">
    <name type="scientific">Sorangium cellulosum</name>
    <name type="common">Polyangium cellulosum</name>
    <dbReference type="NCBI Taxonomy" id="56"/>
    <lineage>
        <taxon>Bacteria</taxon>
        <taxon>Pseudomonadati</taxon>
        <taxon>Myxococcota</taxon>
        <taxon>Polyangia</taxon>
        <taxon>Polyangiales</taxon>
        <taxon>Polyangiaceae</taxon>
        <taxon>Sorangium</taxon>
    </lineage>
</organism>
<proteinExistence type="predicted"/>